<protein>
    <submittedName>
        <fullName evidence="1">Uncharacterized protein</fullName>
    </submittedName>
</protein>
<name>A0A182RGE3_ANOFN</name>
<reference evidence="1" key="1">
    <citation type="submission" date="2020-05" db="UniProtKB">
        <authorList>
            <consortium name="EnsemblMetazoa"/>
        </authorList>
    </citation>
    <scope>IDENTIFICATION</scope>
    <source>
        <strain evidence="1">FUMOZ</strain>
    </source>
</reference>
<evidence type="ECO:0000313" key="1">
    <source>
        <dbReference type="EnsemblMetazoa" id="AFUN005290-PA"/>
    </source>
</evidence>
<dbReference type="VEuPathDB" id="VectorBase:AFUN005290"/>
<proteinExistence type="predicted"/>
<dbReference type="AlphaFoldDB" id="A0A182RGE3"/>
<dbReference type="EnsemblMetazoa" id="AFUN005290-RA">
    <property type="protein sequence ID" value="AFUN005290-PA"/>
    <property type="gene ID" value="AFUN005290"/>
</dbReference>
<accession>A0A182RGE3</accession>
<organism evidence="1">
    <name type="scientific">Anopheles funestus</name>
    <name type="common">African malaria mosquito</name>
    <dbReference type="NCBI Taxonomy" id="62324"/>
    <lineage>
        <taxon>Eukaryota</taxon>
        <taxon>Metazoa</taxon>
        <taxon>Ecdysozoa</taxon>
        <taxon>Arthropoda</taxon>
        <taxon>Hexapoda</taxon>
        <taxon>Insecta</taxon>
        <taxon>Pterygota</taxon>
        <taxon>Neoptera</taxon>
        <taxon>Endopterygota</taxon>
        <taxon>Diptera</taxon>
        <taxon>Nematocera</taxon>
        <taxon>Culicoidea</taxon>
        <taxon>Culicidae</taxon>
        <taxon>Anophelinae</taxon>
        <taxon>Anopheles</taxon>
    </lineage>
</organism>
<sequence length="154" mass="18017">MNDEEGGLGSYPVRKFVQLKPRDVALFASSRTRPPKREIIWPLFFRHSATEVRGRIGRGWVKMSKRMSSPLHRRNRHRFTVPKLDVLCGWCLYAIGRRAVYGQQTTIYPGTFHPRDGEGLQNFRLLHGQVRQKGWQLLGIWRLILVRSTKHGKR</sequence>